<reference evidence="13 14" key="1">
    <citation type="submission" date="2016-02" db="EMBL/GenBank/DDBJ databases">
        <title>Genome sequence of Tissierella creatinophila DSM 6911.</title>
        <authorList>
            <person name="Poehlein A."/>
            <person name="Daniel R."/>
        </authorList>
    </citation>
    <scope>NUCLEOTIDE SEQUENCE [LARGE SCALE GENOMIC DNA]</scope>
    <source>
        <strain evidence="13 14">DSM 6911</strain>
    </source>
</reference>
<evidence type="ECO:0000313" key="13">
    <source>
        <dbReference type="EMBL" id="OLS01823.1"/>
    </source>
</evidence>
<dbReference type="RefSeq" id="WP_084191941.1">
    <property type="nucleotide sequence ID" value="NZ_LTDM01000059.1"/>
</dbReference>
<keyword evidence="11" id="KW-1003">Cell membrane</keyword>
<evidence type="ECO:0000256" key="5">
    <source>
        <dbReference type="ARBA" id="ARBA00022692"/>
    </source>
</evidence>
<dbReference type="GO" id="GO:0046933">
    <property type="term" value="F:proton-transporting ATP synthase activity, rotational mechanism"/>
    <property type="evidence" value="ECO:0007669"/>
    <property type="project" value="UniProtKB-UniRule"/>
</dbReference>
<feature type="transmembrane region" description="Helical" evidence="11">
    <location>
        <begin position="164"/>
        <end position="187"/>
    </location>
</feature>
<comment type="subcellular location">
    <subcellularLocation>
        <location evidence="11 12">Cell membrane</location>
        <topology evidence="11 12">Multi-pass membrane protein</topology>
    </subcellularLocation>
    <subcellularLocation>
        <location evidence="1">Membrane</location>
        <topology evidence="1">Multi-pass membrane protein</topology>
    </subcellularLocation>
</comment>
<keyword evidence="9 11" id="KW-0472">Membrane</keyword>
<dbReference type="EMBL" id="LTDM01000059">
    <property type="protein sequence ID" value="OLS01823.1"/>
    <property type="molecule type" value="Genomic_DNA"/>
</dbReference>
<organism evidence="13 14">
    <name type="scientific">Tissierella creatinophila DSM 6911</name>
    <dbReference type="NCBI Taxonomy" id="1123403"/>
    <lineage>
        <taxon>Bacteria</taxon>
        <taxon>Bacillati</taxon>
        <taxon>Bacillota</taxon>
        <taxon>Tissierellia</taxon>
        <taxon>Tissierellales</taxon>
        <taxon>Tissierellaceae</taxon>
        <taxon>Tissierella</taxon>
    </lineage>
</organism>
<dbReference type="InterPro" id="IPR045082">
    <property type="entry name" value="ATP_syn_F0_a_bact/chloroplast"/>
</dbReference>
<dbReference type="NCBIfam" id="TIGR01131">
    <property type="entry name" value="ATP_synt_6_or_A"/>
    <property type="match status" value="1"/>
</dbReference>
<evidence type="ECO:0000256" key="12">
    <source>
        <dbReference type="RuleBase" id="RU000483"/>
    </source>
</evidence>
<proteinExistence type="inferred from homology"/>
<dbReference type="Pfam" id="PF00119">
    <property type="entry name" value="ATP-synt_A"/>
    <property type="match status" value="1"/>
</dbReference>
<dbReference type="GO" id="GO:0005886">
    <property type="term" value="C:plasma membrane"/>
    <property type="evidence" value="ECO:0007669"/>
    <property type="project" value="UniProtKB-SubCell"/>
</dbReference>
<feature type="transmembrane region" description="Helical" evidence="11">
    <location>
        <begin position="199"/>
        <end position="220"/>
    </location>
</feature>
<dbReference type="AlphaFoldDB" id="A0A1U7M3C4"/>
<accession>A0A1U7M3C4</accession>
<keyword evidence="3 11" id="KW-0813">Transport</keyword>
<dbReference type="CDD" id="cd00310">
    <property type="entry name" value="ATP-synt_Fo_a_6"/>
    <property type="match status" value="1"/>
</dbReference>
<dbReference type="PROSITE" id="PS00449">
    <property type="entry name" value="ATPASE_A"/>
    <property type="match status" value="1"/>
</dbReference>
<dbReference type="Gene3D" id="1.20.120.220">
    <property type="entry name" value="ATP synthase, F0 complex, subunit A"/>
    <property type="match status" value="1"/>
</dbReference>
<keyword evidence="4 11" id="KW-0138">CF(0)</keyword>
<dbReference type="InterPro" id="IPR023011">
    <property type="entry name" value="ATP_synth_F0_asu_AS"/>
</dbReference>
<keyword evidence="8 11" id="KW-0406">Ion transport</keyword>
<dbReference type="InterPro" id="IPR000568">
    <property type="entry name" value="ATP_synth_F0_asu"/>
</dbReference>
<keyword evidence="10 11" id="KW-0066">ATP synthesis</keyword>
<name>A0A1U7M3C4_TISCR</name>
<sequence>MELLITIGGKEIIIHSSIVNTVLVVILLSLFALYVNSKFKSADTSKKPVGLQNIVEILVGAVNNLVMTTMGENNFKFAPFIFTIICFIGVANLLGLTGLTPPTSDYSVTFSLALITFFITQIMLFKTRRGLGGYLKSFTEPFVLLTPLNVIGELANPISLSFRLFGNIMSGGIIMTLLYSALGYFAPIVTPVLHGYFDVFSGLLQTFIFGMLSMIFISGATEE</sequence>
<comment type="function">
    <text evidence="11 12">Key component of the proton channel; it plays a direct role in the translocation of protons across the membrane.</text>
</comment>
<evidence type="ECO:0000256" key="8">
    <source>
        <dbReference type="ARBA" id="ARBA00023065"/>
    </source>
</evidence>
<evidence type="ECO:0000256" key="9">
    <source>
        <dbReference type="ARBA" id="ARBA00023136"/>
    </source>
</evidence>
<comment type="caution">
    <text evidence="13">The sequence shown here is derived from an EMBL/GenBank/DDBJ whole genome shotgun (WGS) entry which is preliminary data.</text>
</comment>
<feature type="transmembrane region" description="Helical" evidence="11">
    <location>
        <begin position="106"/>
        <end position="125"/>
    </location>
</feature>
<evidence type="ECO:0000256" key="6">
    <source>
        <dbReference type="ARBA" id="ARBA00022781"/>
    </source>
</evidence>
<dbReference type="InterPro" id="IPR035908">
    <property type="entry name" value="F0_ATP_A_sf"/>
</dbReference>
<dbReference type="PANTHER" id="PTHR42823:SF3">
    <property type="entry name" value="ATP SYNTHASE SUBUNIT A, CHLOROPLASTIC"/>
    <property type="match status" value="1"/>
</dbReference>
<dbReference type="PANTHER" id="PTHR42823">
    <property type="entry name" value="ATP SYNTHASE SUBUNIT A, CHLOROPLASTIC"/>
    <property type="match status" value="1"/>
</dbReference>
<keyword evidence="7 11" id="KW-1133">Transmembrane helix</keyword>
<keyword evidence="5 11" id="KW-0812">Transmembrane</keyword>
<evidence type="ECO:0000313" key="14">
    <source>
        <dbReference type="Proteomes" id="UP000186112"/>
    </source>
</evidence>
<dbReference type="GO" id="GO:0045259">
    <property type="term" value="C:proton-transporting ATP synthase complex"/>
    <property type="evidence" value="ECO:0007669"/>
    <property type="project" value="UniProtKB-KW"/>
</dbReference>
<dbReference type="PRINTS" id="PR00123">
    <property type="entry name" value="ATPASEA"/>
</dbReference>
<evidence type="ECO:0000256" key="7">
    <source>
        <dbReference type="ARBA" id="ARBA00022989"/>
    </source>
</evidence>
<comment type="similarity">
    <text evidence="2 11 12">Belongs to the ATPase A chain family.</text>
</comment>
<feature type="transmembrane region" description="Helical" evidence="11">
    <location>
        <begin position="12"/>
        <end position="35"/>
    </location>
</feature>
<evidence type="ECO:0000256" key="4">
    <source>
        <dbReference type="ARBA" id="ARBA00022547"/>
    </source>
</evidence>
<evidence type="ECO:0000256" key="2">
    <source>
        <dbReference type="ARBA" id="ARBA00006810"/>
    </source>
</evidence>
<dbReference type="HAMAP" id="MF_01393">
    <property type="entry name" value="ATP_synth_a_bact"/>
    <property type="match status" value="1"/>
</dbReference>
<dbReference type="SUPFAM" id="SSF81336">
    <property type="entry name" value="F1F0 ATP synthase subunit A"/>
    <property type="match status" value="1"/>
</dbReference>
<dbReference type="OrthoDB" id="9789241at2"/>
<evidence type="ECO:0000256" key="10">
    <source>
        <dbReference type="ARBA" id="ARBA00023310"/>
    </source>
</evidence>
<dbReference type="Proteomes" id="UP000186112">
    <property type="component" value="Unassembled WGS sequence"/>
</dbReference>
<evidence type="ECO:0000256" key="11">
    <source>
        <dbReference type="HAMAP-Rule" id="MF_01393"/>
    </source>
</evidence>
<feature type="transmembrane region" description="Helical" evidence="11">
    <location>
        <begin position="77"/>
        <end position="100"/>
    </location>
</feature>
<dbReference type="GO" id="GO:0042777">
    <property type="term" value="P:proton motive force-driven plasma membrane ATP synthesis"/>
    <property type="evidence" value="ECO:0007669"/>
    <property type="project" value="TreeGrafter"/>
</dbReference>
<gene>
    <name evidence="11 13" type="primary">atpB</name>
    <name evidence="13" type="ORF">TICRE_21990</name>
</gene>
<evidence type="ECO:0000256" key="3">
    <source>
        <dbReference type="ARBA" id="ARBA00022448"/>
    </source>
</evidence>
<keyword evidence="14" id="KW-1185">Reference proteome</keyword>
<protein>
    <recommendedName>
        <fullName evidence="11 12">ATP synthase subunit a</fullName>
    </recommendedName>
    <alternativeName>
        <fullName evidence="11">ATP synthase F0 sector subunit a</fullName>
    </alternativeName>
    <alternativeName>
        <fullName evidence="11">F-ATPase subunit 6</fullName>
    </alternativeName>
</protein>
<evidence type="ECO:0000256" key="1">
    <source>
        <dbReference type="ARBA" id="ARBA00004141"/>
    </source>
</evidence>
<keyword evidence="6 11" id="KW-0375">Hydrogen ion transport</keyword>